<name>A0A1E3NU53_9ASCO</name>
<evidence type="ECO:0000313" key="3">
    <source>
        <dbReference type="Proteomes" id="UP000094455"/>
    </source>
</evidence>
<dbReference type="EMBL" id="KV454001">
    <property type="protein sequence ID" value="ODQ49208.1"/>
    <property type="molecule type" value="Genomic_DNA"/>
</dbReference>
<evidence type="ECO:0000313" key="2">
    <source>
        <dbReference type="EMBL" id="ODQ49208.1"/>
    </source>
</evidence>
<protein>
    <submittedName>
        <fullName evidence="2">Uncharacterized protein</fullName>
    </submittedName>
</protein>
<dbReference type="GeneID" id="30181815"/>
<reference evidence="2 3" key="1">
    <citation type="journal article" date="2016" name="Proc. Natl. Acad. Sci. U.S.A.">
        <title>Comparative genomics of biotechnologically important yeasts.</title>
        <authorList>
            <person name="Riley R."/>
            <person name="Haridas S."/>
            <person name="Wolfe K.H."/>
            <person name="Lopes M.R."/>
            <person name="Hittinger C.T."/>
            <person name="Goeker M."/>
            <person name="Salamov A.A."/>
            <person name="Wisecaver J.H."/>
            <person name="Long T.M."/>
            <person name="Calvey C.H."/>
            <person name="Aerts A.L."/>
            <person name="Barry K.W."/>
            <person name="Choi C."/>
            <person name="Clum A."/>
            <person name="Coughlan A.Y."/>
            <person name="Deshpande S."/>
            <person name="Douglass A.P."/>
            <person name="Hanson S.J."/>
            <person name="Klenk H.-P."/>
            <person name="LaButti K.M."/>
            <person name="Lapidus A."/>
            <person name="Lindquist E.A."/>
            <person name="Lipzen A.M."/>
            <person name="Meier-Kolthoff J.P."/>
            <person name="Ohm R.A."/>
            <person name="Otillar R.P."/>
            <person name="Pangilinan J.L."/>
            <person name="Peng Y."/>
            <person name="Rokas A."/>
            <person name="Rosa C.A."/>
            <person name="Scheuner C."/>
            <person name="Sibirny A.A."/>
            <person name="Slot J.C."/>
            <person name="Stielow J.B."/>
            <person name="Sun H."/>
            <person name="Kurtzman C.P."/>
            <person name="Blackwell M."/>
            <person name="Grigoriev I.V."/>
            <person name="Jeffries T.W."/>
        </authorList>
    </citation>
    <scope>NUCLEOTIDE SEQUENCE [LARGE SCALE GENOMIC DNA]</scope>
    <source>
        <strain evidence="2 3">NRRL Y-2026</strain>
    </source>
</reference>
<organism evidence="2 3">
    <name type="scientific">Pichia membranifaciens NRRL Y-2026</name>
    <dbReference type="NCBI Taxonomy" id="763406"/>
    <lineage>
        <taxon>Eukaryota</taxon>
        <taxon>Fungi</taxon>
        <taxon>Dikarya</taxon>
        <taxon>Ascomycota</taxon>
        <taxon>Saccharomycotina</taxon>
        <taxon>Pichiomycetes</taxon>
        <taxon>Pichiales</taxon>
        <taxon>Pichiaceae</taxon>
        <taxon>Pichia</taxon>
    </lineage>
</organism>
<feature type="region of interest" description="Disordered" evidence="1">
    <location>
        <begin position="87"/>
        <end position="122"/>
    </location>
</feature>
<dbReference type="Proteomes" id="UP000094455">
    <property type="component" value="Unassembled WGS sequence"/>
</dbReference>
<keyword evidence="3" id="KW-1185">Reference proteome</keyword>
<proteinExistence type="predicted"/>
<accession>A0A1E3NU53</accession>
<gene>
    <name evidence="2" type="ORF">PICMEDRAFT_97264</name>
</gene>
<dbReference type="RefSeq" id="XP_019020321.1">
    <property type="nucleotide sequence ID" value="XM_019165128.1"/>
</dbReference>
<sequence length="122" mass="13408">MRVRKRSVLPSGERNACKDVEERSVCPGRLVQQVLTCVGDSSGGVGQQCRRLASGAGRLSMAPRGAPLLLHRPGRLCGALHLLRLGEGERKKMPGPARKNKKEKKRENRTHCRHSLPPSRGQ</sequence>
<dbReference type="AlphaFoldDB" id="A0A1E3NU53"/>
<evidence type="ECO:0000256" key="1">
    <source>
        <dbReference type="SAM" id="MobiDB-lite"/>
    </source>
</evidence>